<proteinExistence type="predicted"/>
<keyword evidence="4" id="KW-1185">Reference proteome</keyword>
<dbReference type="InterPro" id="IPR027417">
    <property type="entry name" value="P-loop_NTPase"/>
</dbReference>
<dbReference type="InterPro" id="IPR005158">
    <property type="entry name" value="BTAD"/>
</dbReference>
<dbReference type="InterPro" id="IPR011990">
    <property type="entry name" value="TPR-like_helical_dom_sf"/>
</dbReference>
<dbReference type="Pfam" id="PF03704">
    <property type="entry name" value="BTAD"/>
    <property type="match status" value="1"/>
</dbReference>
<dbReference type="GO" id="GO:0000160">
    <property type="term" value="P:phosphorelay signal transduction system"/>
    <property type="evidence" value="ECO:0007669"/>
    <property type="project" value="UniProtKB-KW"/>
</dbReference>
<dbReference type="SUPFAM" id="SSF48452">
    <property type="entry name" value="TPR-like"/>
    <property type="match status" value="2"/>
</dbReference>
<dbReference type="InterPro" id="IPR036388">
    <property type="entry name" value="WH-like_DNA-bd_sf"/>
</dbReference>
<dbReference type="SMART" id="SM01043">
    <property type="entry name" value="BTAD"/>
    <property type="match status" value="1"/>
</dbReference>
<dbReference type="Gene3D" id="1.25.40.10">
    <property type="entry name" value="Tetratricopeptide repeat domain"/>
    <property type="match status" value="2"/>
</dbReference>
<dbReference type="PANTHER" id="PTHR47691">
    <property type="entry name" value="REGULATOR-RELATED"/>
    <property type="match status" value="1"/>
</dbReference>
<feature type="domain" description="Bacterial transcriptional activator" evidence="2">
    <location>
        <begin position="92"/>
        <end position="239"/>
    </location>
</feature>
<dbReference type="Proteomes" id="UP000419138">
    <property type="component" value="Unassembled WGS sequence"/>
</dbReference>
<reference evidence="3 4" key="1">
    <citation type="submission" date="2019-05" db="EMBL/GenBank/DDBJ databases">
        <title>Comparative genomics and metabolomics analyses of clavulanic acid producing Streptomyces species provides insight into specialized metabolism and evolution of beta-lactam biosynthetic gene clusters.</title>
        <authorList>
            <person name="Moore M.A."/>
            <person name="Cruz-Morales P."/>
            <person name="Barona Gomez F."/>
            <person name="Kapil T."/>
        </authorList>
    </citation>
    <scope>NUCLEOTIDE SEQUENCE [LARGE SCALE GENOMIC DNA]</scope>
    <source>
        <strain evidence="3 4">NRRL 5741</strain>
    </source>
</reference>
<dbReference type="SUPFAM" id="SSF52540">
    <property type="entry name" value="P-loop containing nucleoside triphosphate hydrolases"/>
    <property type="match status" value="1"/>
</dbReference>
<evidence type="ECO:0000313" key="3">
    <source>
        <dbReference type="EMBL" id="MQT01969.1"/>
    </source>
</evidence>
<evidence type="ECO:0000313" key="4">
    <source>
        <dbReference type="Proteomes" id="UP000419138"/>
    </source>
</evidence>
<dbReference type="PANTHER" id="PTHR47691:SF3">
    <property type="entry name" value="HTH-TYPE TRANSCRIPTIONAL REGULATOR RV0890C-RELATED"/>
    <property type="match status" value="1"/>
</dbReference>
<organism evidence="3 4">
    <name type="scientific">Streptomyces jumonjinensis</name>
    <dbReference type="NCBI Taxonomy" id="1945"/>
    <lineage>
        <taxon>Bacteria</taxon>
        <taxon>Bacillati</taxon>
        <taxon>Actinomycetota</taxon>
        <taxon>Actinomycetes</taxon>
        <taxon>Kitasatosporales</taxon>
        <taxon>Streptomycetaceae</taxon>
        <taxon>Streptomyces</taxon>
    </lineage>
</organism>
<dbReference type="EMBL" id="VCLA01000144">
    <property type="protein sequence ID" value="MQT01969.1"/>
    <property type="molecule type" value="Genomic_DNA"/>
</dbReference>
<evidence type="ECO:0000259" key="2">
    <source>
        <dbReference type="SMART" id="SM01043"/>
    </source>
</evidence>
<sequence>MTIELSVLSTVSYRGQEITAPRLRGLLALLAGEVRVGCGTGRLVEGLWPDKLPENPTKALQILISRARALLGPEVIASTPTGYRLTLGEERVDASAVLLHTAASAEKARAGDHAGSLAEAEAGLALWGADGPGQQEPLAGDPVSALRAERAAAYRSLVRDRALGLARSGDRAGALPPLTGLARERPRDEEVLLELVRCEAAGTGAAAALATYDRYRRALREELGADPGPALRALHQELLRGQAPAVRRGVPHEPNALLGRDGDIAAVTRLLHTSRVTSIVGAGGLGKTRLAGAVGRRAEARAVHLVALAGVTGDADVAAEVASALGAGESRRPPAGGFGSPADQLTGIVTALGPGPALLILDNCEHVVQGVAELVRALVSMTRELRVLTTSRAPLGLSSESVYPLPELDPATTVELFEQRARAARPGVELPGEQVAELCRRLDGLPLATELAAARVRIMTVAEIAARLEDRFALLRGGARDAPQRHRTLHAVVDWSWNLLEPAGQAALRALSVFPGGFTAQAAERLLGGHQLFADPQPMTGGADVLQTLEDLTDQSLLKVADTPSGTRFRMLETVREFSAAHREQAGETERVTEWFTGWARDFGRAHHDAPFGADPVGSWRLIKAEQDNLVAALRLGIARDDGATVAAVAAVLAALWTTESSYARLSALTQDTGRLLSHHRPEPDGIEVLRTAASLISANVFLGVGHGSPRFLVALRRLPAAPADTLIRAIATVLCTAPDVLGPDPSALHALCESGEPLLAGVASGVASYRWESEHEPDLAMKAARRTLAVFDERRIPWLQIMALSRLGELCLQTERGEEADRHIRRAMRLLDEFGEWHDTMGLRWGLVLANLQTGAVDAAERWLELALLNQPSESPDALTPDLAARAEIALARGDTERGLGLWREAVERVAEDTVPLFGAELDLEPWLLEIQAVAVAAHARHGRLDPVAELAAVLPDRLTALLTRAAGHPQRALVDFPVCGALALALGLTDLDHARRSGDSRSLRTGVRLIALADRFRWMRSFQPTMSSARARNAAEDADRAAYEESVAAYASLGPEGVREAALALLRKRG</sequence>
<accession>A0A646KI79</accession>
<evidence type="ECO:0000256" key="1">
    <source>
        <dbReference type="ARBA" id="ARBA00023012"/>
    </source>
</evidence>
<dbReference type="AlphaFoldDB" id="A0A646KI79"/>
<name>A0A646KI79_STRJU</name>
<gene>
    <name evidence="3" type="ORF">FF041_17645</name>
</gene>
<comment type="caution">
    <text evidence="3">The sequence shown here is derived from an EMBL/GenBank/DDBJ whole genome shotgun (WGS) entry which is preliminary data.</text>
</comment>
<protein>
    <submittedName>
        <fullName evidence="3">AfsR/SARP family transcriptional regulator</fullName>
    </submittedName>
</protein>
<keyword evidence="1" id="KW-0902">Two-component regulatory system</keyword>
<dbReference type="Gene3D" id="1.10.10.10">
    <property type="entry name" value="Winged helix-like DNA-binding domain superfamily/Winged helix DNA-binding domain"/>
    <property type="match status" value="1"/>
</dbReference>
<dbReference type="RefSeq" id="WP_323391982.1">
    <property type="nucleotide sequence ID" value="NZ_JBEPDZ010000002.1"/>
</dbReference>